<reference evidence="1 2" key="1">
    <citation type="submission" date="2018-12" db="EMBL/GenBank/DDBJ databases">
        <title>Genome sequence and assembly of Colletotrichum trifolii.</title>
        <authorList>
            <person name="Gan P."/>
            <person name="Shirasu K."/>
        </authorList>
    </citation>
    <scope>NUCLEOTIDE SEQUENCE [LARGE SCALE GENOMIC DNA]</scope>
    <source>
        <strain evidence="1 2">543-2</strain>
    </source>
</reference>
<keyword evidence="2" id="KW-1185">Reference proteome</keyword>
<dbReference type="Proteomes" id="UP000295703">
    <property type="component" value="Unassembled WGS sequence"/>
</dbReference>
<organism evidence="1 2">
    <name type="scientific">Colletotrichum trifolii</name>
    <dbReference type="NCBI Taxonomy" id="5466"/>
    <lineage>
        <taxon>Eukaryota</taxon>
        <taxon>Fungi</taxon>
        <taxon>Dikarya</taxon>
        <taxon>Ascomycota</taxon>
        <taxon>Pezizomycotina</taxon>
        <taxon>Sordariomycetes</taxon>
        <taxon>Hypocreomycetidae</taxon>
        <taxon>Glomerellales</taxon>
        <taxon>Glomerellaceae</taxon>
        <taxon>Colletotrichum</taxon>
        <taxon>Colletotrichum orbiculare species complex</taxon>
    </lineage>
</organism>
<dbReference type="AlphaFoldDB" id="A0A4R8RRF2"/>
<evidence type="ECO:0000313" key="2">
    <source>
        <dbReference type="Proteomes" id="UP000295703"/>
    </source>
</evidence>
<accession>A0A4R8RRF2</accession>
<sequence>MSGILRYFVWAFFALDVNAVTYRYVLTYATTNFICHADFEITPFSNPSDNPVITTNSIYCVLANEENGATFDIPAHSEESPNGAVIYTTSPGPMNQRGHYGVEIGINQPAYTYANNVHLPAINPRVNFYFDINAHPLGACNYRQGAEQLAQTNGERIQPYNCPSTSRVGRWAACIVPCTKFW</sequence>
<comment type="caution">
    <text evidence="1">The sequence shown here is derived from an EMBL/GenBank/DDBJ whole genome shotgun (WGS) entry which is preliminary data.</text>
</comment>
<gene>
    <name evidence="1" type="ORF">CTRI78_v000686</name>
</gene>
<name>A0A4R8RRF2_COLTR</name>
<evidence type="ECO:0000313" key="1">
    <source>
        <dbReference type="EMBL" id="TDZ74537.1"/>
    </source>
</evidence>
<protein>
    <submittedName>
        <fullName evidence="1">Uncharacterized protein</fullName>
    </submittedName>
</protein>
<dbReference type="EMBL" id="RYZW01000003">
    <property type="protein sequence ID" value="TDZ74537.1"/>
    <property type="molecule type" value="Genomic_DNA"/>
</dbReference>
<proteinExistence type="predicted"/>